<evidence type="ECO:0000256" key="2">
    <source>
        <dbReference type="ARBA" id="ARBA00004653"/>
    </source>
</evidence>
<dbReference type="Proteomes" id="UP001201163">
    <property type="component" value="Unassembled WGS sequence"/>
</dbReference>
<dbReference type="GO" id="GO:0000139">
    <property type="term" value="C:Golgi membrane"/>
    <property type="evidence" value="ECO:0007669"/>
    <property type="project" value="UniProtKB-SubCell"/>
</dbReference>
<evidence type="ECO:0000256" key="11">
    <source>
        <dbReference type="SAM" id="Phobius"/>
    </source>
</evidence>
<keyword evidence="7 11" id="KW-1133">Transmembrane helix</keyword>
<protein>
    <recommendedName>
        <fullName evidence="4">Golgi apparatus membrane protein TVP38</fullName>
    </recommendedName>
    <alternativeName>
        <fullName evidence="5">Golgi apparatus membrane protein tvp38</fullName>
    </alternativeName>
</protein>
<evidence type="ECO:0000256" key="4">
    <source>
        <dbReference type="ARBA" id="ARBA00013533"/>
    </source>
</evidence>
<evidence type="ECO:0000256" key="5">
    <source>
        <dbReference type="ARBA" id="ARBA00020673"/>
    </source>
</evidence>
<evidence type="ECO:0000256" key="9">
    <source>
        <dbReference type="ARBA" id="ARBA00023136"/>
    </source>
</evidence>
<feature type="transmembrane region" description="Helical" evidence="11">
    <location>
        <begin position="228"/>
        <end position="252"/>
    </location>
</feature>
<dbReference type="EMBL" id="JAKELL010000004">
    <property type="protein sequence ID" value="KAH8999295.1"/>
    <property type="molecule type" value="Genomic_DNA"/>
</dbReference>
<evidence type="ECO:0000256" key="8">
    <source>
        <dbReference type="ARBA" id="ARBA00023034"/>
    </source>
</evidence>
<feature type="transmembrane region" description="Helical" evidence="11">
    <location>
        <begin position="73"/>
        <end position="92"/>
    </location>
</feature>
<evidence type="ECO:0000256" key="3">
    <source>
        <dbReference type="ARBA" id="ARBA00008640"/>
    </source>
</evidence>
<evidence type="ECO:0000256" key="6">
    <source>
        <dbReference type="ARBA" id="ARBA00022692"/>
    </source>
</evidence>
<dbReference type="PANTHER" id="PTHR47549">
    <property type="entry name" value="GOLGI APPARATUS MEMBRANE PROTEIN TVP38-RELATED"/>
    <property type="match status" value="1"/>
</dbReference>
<feature type="region of interest" description="Disordered" evidence="10">
    <location>
        <begin position="262"/>
        <end position="290"/>
    </location>
</feature>
<dbReference type="AlphaFoldDB" id="A0AAD4LPG0"/>
<evidence type="ECO:0000256" key="10">
    <source>
        <dbReference type="SAM" id="MobiDB-lite"/>
    </source>
</evidence>
<dbReference type="InterPro" id="IPR051076">
    <property type="entry name" value="Golgi_membrane_TVP38/TMEM64"/>
</dbReference>
<proteinExistence type="inferred from homology"/>
<evidence type="ECO:0000256" key="1">
    <source>
        <dbReference type="ARBA" id="ARBA00002978"/>
    </source>
</evidence>
<organism evidence="13 14">
    <name type="scientific">Lactarius akahatsu</name>
    <dbReference type="NCBI Taxonomy" id="416441"/>
    <lineage>
        <taxon>Eukaryota</taxon>
        <taxon>Fungi</taxon>
        <taxon>Dikarya</taxon>
        <taxon>Basidiomycota</taxon>
        <taxon>Agaricomycotina</taxon>
        <taxon>Agaricomycetes</taxon>
        <taxon>Russulales</taxon>
        <taxon>Russulaceae</taxon>
        <taxon>Lactarius</taxon>
    </lineage>
</organism>
<evidence type="ECO:0000256" key="7">
    <source>
        <dbReference type="ARBA" id="ARBA00022989"/>
    </source>
</evidence>
<dbReference type="GO" id="GO:0016192">
    <property type="term" value="P:vesicle-mediated transport"/>
    <property type="evidence" value="ECO:0007669"/>
    <property type="project" value="TreeGrafter"/>
</dbReference>
<comment type="function">
    <text evidence="1">Golgi membrane protein involved in vesicular trafficking and spindle migration.</text>
</comment>
<feature type="domain" description="VTT" evidence="12">
    <location>
        <begin position="93"/>
        <end position="208"/>
    </location>
</feature>
<comment type="subcellular location">
    <subcellularLocation>
        <location evidence="2">Golgi apparatus membrane</location>
        <topology evidence="2">Multi-pass membrane protein</topology>
    </subcellularLocation>
</comment>
<keyword evidence="14" id="KW-1185">Reference proteome</keyword>
<evidence type="ECO:0000313" key="13">
    <source>
        <dbReference type="EMBL" id="KAH8999295.1"/>
    </source>
</evidence>
<dbReference type="PANTHER" id="PTHR47549:SF1">
    <property type="entry name" value="GOLGI APPARATUS MEMBRANE PROTEIN TVP38"/>
    <property type="match status" value="1"/>
</dbReference>
<reference evidence="13" key="1">
    <citation type="submission" date="2022-01" db="EMBL/GenBank/DDBJ databases">
        <title>Comparative genomics reveals a dynamic genome evolution in the ectomycorrhizal milk-cap (Lactarius) mushrooms.</title>
        <authorList>
            <consortium name="DOE Joint Genome Institute"/>
            <person name="Lebreton A."/>
            <person name="Tang N."/>
            <person name="Kuo A."/>
            <person name="LaButti K."/>
            <person name="Drula E."/>
            <person name="Barry K."/>
            <person name="Clum A."/>
            <person name="Lipzen A."/>
            <person name="Mousain D."/>
            <person name="Ng V."/>
            <person name="Wang R."/>
            <person name="Wang X."/>
            <person name="Dai Y."/>
            <person name="Henrissat B."/>
            <person name="Grigoriev I.V."/>
            <person name="Guerin-Laguette A."/>
            <person name="Yu F."/>
            <person name="Martin F.M."/>
        </authorList>
    </citation>
    <scope>NUCLEOTIDE SEQUENCE</scope>
    <source>
        <strain evidence="13">QP</strain>
    </source>
</reference>
<keyword evidence="6 11" id="KW-0812">Transmembrane</keyword>
<keyword evidence="9 11" id="KW-0472">Membrane</keyword>
<evidence type="ECO:0000313" key="14">
    <source>
        <dbReference type="Proteomes" id="UP001201163"/>
    </source>
</evidence>
<comment type="caution">
    <text evidence="13">The sequence shown here is derived from an EMBL/GenBank/DDBJ whole genome shotgun (WGS) entry which is preliminary data.</text>
</comment>
<feature type="transmembrane region" description="Helical" evidence="11">
    <location>
        <begin position="104"/>
        <end position="126"/>
    </location>
</feature>
<dbReference type="InterPro" id="IPR032816">
    <property type="entry name" value="VTT_dom"/>
</dbReference>
<keyword evidence="8" id="KW-0333">Golgi apparatus</keyword>
<dbReference type="GO" id="GO:0000022">
    <property type="term" value="P:mitotic spindle elongation"/>
    <property type="evidence" value="ECO:0007669"/>
    <property type="project" value="TreeGrafter"/>
</dbReference>
<feature type="transmembrane region" description="Helical" evidence="11">
    <location>
        <begin position="33"/>
        <end position="52"/>
    </location>
</feature>
<name>A0AAD4LPG0_9AGAM</name>
<evidence type="ECO:0000259" key="12">
    <source>
        <dbReference type="Pfam" id="PF09335"/>
    </source>
</evidence>
<comment type="similarity">
    <text evidence="3">Belongs to the TVP38/TMEM64 family.</text>
</comment>
<sequence>MTSDHTPTQVPFLRRHIVSCIHHFRGLPIRAKLLIIAVTLFNCALLAFTIIITPARIAQASYDLGQRIRVHPLGWLLLATLIQIASFPPMIGHTMMLNLSGFTYGMKGFLVAAPASLIASAVVFVVMRYLSSGGFRSWSERNEKWQALEAVINAKGLPLVILIRVSPFPPWAYSNLLFSSIQSVKLWQFMAGTICDFPKYALYVFVGSRMASLSDGKQRGNMDTQTKVVNSILVIGGFLIGVAAGLIVYALVKRQLGGTSPKLHELPSEEADEDAPLLSNLSSESLHEAV</sequence>
<dbReference type="Pfam" id="PF09335">
    <property type="entry name" value="VTT_dom"/>
    <property type="match status" value="1"/>
</dbReference>
<gene>
    <name evidence="13" type="ORF">EDB92DRAFT_1932698</name>
</gene>
<accession>A0AAD4LPG0</accession>